<dbReference type="InterPro" id="IPR007220">
    <property type="entry name" value="ORC2"/>
</dbReference>
<evidence type="ECO:0000256" key="5">
    <source>
        <dbReference type="RuleBase" id="RU368084"/>
    </source>
</evidence>
<comment type="function">
    <text evidence="5">Component of the origin recognition complex (ORC) that binds origins of replication. DNA-binding is ATP-dependent. ORC is required to assemble the pre-replication complex necessary to initiate DNA replication.</text>
</comment>
<evidence type="ECO:0000259" key="7">
    <source>
        <dbReference type="Pfam" id="PF04084"/>
    </source>
</evidence>
<evidence type="ECO:0000256" key="3">
    <source>
        <dbReference type="ARBA" id="ARBA00022705"/>
    </source>
</evidence>
<keyword evidence="3 5" id="KW-0235">DNA replication</keyword>
<name>A0ABD3B6V6_9LAMI</name>
<keyword evidence="4 5" id="KW-0539">Nucleus</keyword>
<gene>
    <name evidence="9" type="primary">ORC2_3</name>
    <name evidence="9" type="ORF">CASFOL_043056</name>
</gene>
<sequence length="319" mass="36728">MSSEQSSASSSEKDEEEVVRKPAAKKTQIAKSRDVRRPKDSEYIVTPDNYFMMNSSKKDHNIRPYFSQTSEHDLNENVDEDAHISEEHRNKIAELNQSYEQLFDKWLYVLNENFNVVLYGIGSKRTVLQQFQAEKLQDFPCIVINGFFPSLTMKNGPMLRNAKSQAMLASISQIHNVHTIASIDHINAPLFMGPLKTQQVQVHVWDVTTFLPYRVETSFENSLLTARSGALQLSSLRSVFQSLTTNAKGIFNIIIQYQMENHKQTHYQGLPFKDLYSRSREQFLVSSELALRAQLTEFLDHKLVRMRRSYDGGENLSSH</sequence>
<dbReference type="GO" id="GO:0005664">
    <property type="term" value="C:nuclear origin of replication recognition complex"/>
    <property type="evidence" value="ECO:0007669"/>
    <property type="project" value="UniProtKB-UniRule"/>
</dbReference>
<evidence type="ECO:0000313" key="10">
    <source>
        <dbReference type="Proteomes" id="UP001632038"/>
    </source>
</evidence>
<dbReference type="InterPro" id="IPR056773">
    <property type="entry name" value="WHD_ORC2"/>
</dbReference>
<keyword evidence="10" id="KW-1185">Reference proteome</keyword>
<feature type="region of interest" description="Disordered" evidence="6">
    <location>
        <begin position="1"/>
        <end position="38"/>
    </location>
</feature>
<feature type="compositionally biased region" description="Low complexity" evidence="6">
    <location>
        <begin position="1"/>
        <end position="10"/>
    </location>
</feature>
<dbReference type="Pfam" id="PF24882">
    <property type="entry name" value="WHD_ORC2"/>
    <property type="match status" value="1"/>
</dbReference>
<protein>
    <recommendedName>
        <fullName evidence="5">Origin recognition complex subunit 2</fullName>
    </recommendedName>
</protein>
<evidence type="ECO:0000259" key="8">
    <source>
        <dbReference type="Pfam" id="PF24882"/>
    </source>
</evidence>
<dbReference type="PANTHER" id="PTHR14052:SF0">
    <property type="entry name" value="ORIGIN RECOGNITION COMPLEX SUBUNIT 2"/>
    <property type="match status" value="1"/>
</dbReference>
<feature type="domain" description="Origin recognition complex subunit 2 RecA-like" evidence="7">
    <location>
        <begin position="92"/>
        <end position="155"/>
    </location>
</feature>
<dbReference type="AlphaFoldDB" id="A0ABD3B6V6"/>
<feature type="domain" description="Origin recognition complex subunit 2 winged-helix" evidence="8">
    <location>
        <begin position="263"/>
        <end position="316"/>
    </location>
</feature>
<dbReference type="Pfam" id="PF04084">
    <property type="entry name" value="RecA-like_ORC2"/>
    <property type="match status" value="2"/>
</dbReference>
<evidence type="ECO:0000313" key="9">
    <source>
        <dbReference type="EMBL" id="KAL3613101.1"/>
    </source>
</evidence>
<proteinExistence type="inferred from homology"/>
<dbReference type="InterPro" id="IPR056772">
    <property type="entry name" value="RecA-like_ORC2"/>
</dbReference>
<evidence type="ECO:0000256" key="2">
    <source>
        <dbReference type="ARBA" id="ARBA00007421"/>
    </source>
</evidence>
<dbReference type="EMBL" id="JAVIJP010000338">
    <property type="protein sequence ID" value="KAL3613101.1"/>
    <property type="molecule type" value="Genomic_DNA"/>
</dbReference>
<accession>A0ABD3B6V6</accession>
<evidence type="ECO:0000256" key="6">
    <source>
        <dbReference type="SAM" id="MobiDB-lite"/>
    </source>
</evidence>
<dbReference type="GO" id="GO:0006260">
    <property type="term" value="P:DNA replication"/>
    <property type="evidence" value="ECO:0007669"/>
    <property type="project" value="UniProtKB-UniRule"/>
</dbReference>
<organism evidence="9 10">
    <name type="scientific">Castilleja foliolosa</name>
    <dbReference type="NCBI Taxonomy" id="1961234"/>
    <lineage>
        <taxon>Eukaryota</taxon>
        <taxon>Viridiplantae</taxon>
        <taxon>Streptophyta</taxon>
        <taxon>Embryophyta</taxon>
        <taxon>Tracheophyta</taxon>
        <taxon>Spermatophyta</taxon>
        <taxon>Magnoliopsida</taxon>
        <taxon>eudicotyledons</taxon>
        <taxon>Gunneridae</taxon>
        <taxon>Pentapetalae</taxon>
        <taxon>asterids</taxon>
        <taxon>lamiids</taxon>
        <taxon>Lamiales</taxon>
        <taxon>Orobanchaceae</taxon>
        <taxon>Pedicularideae</taxon>
        <taxon>Castillejinae</taxon>
        <taxon>Castilleja</taxon>
    </lineage>
</organism>
<evidence type="ECO:0000256" key="1">
    <source>
        <dbReference type="ARBA" id="ARBA00004123"/>
    </source>
</evidence>
<comment type="subunit">
    <text evidence="5">Component of the origin recognition complex (ORC).</text>
</comment>
<feature type="domain" description="Origin recognition complex subunit 2 RecA-like" evidence="7">
    <location>
        <begin position="156"/>
        <end position="206"/>
    </location>
</feature>
<evidence type="ECO:0000256" key="4">
    <source>
        <dbReference type="ARBA" id="ARBA00023242"/>
    </source>
</evidence>
<dbReference type="PANTHER" id="PTHR14052">
    <property type="entry name" value="ORIGIN RECOGNITION COMPLEX SUBUNIT 2"/>
    <property type="match status" value="1"/>
</dbReference>
<reference evidence="10" key="1">
    <citation type="journal article" date="2024" name="IScience">
        <title>Strigolactones Initiate the Formation of Haustorium-like Structures in Castilleja.</title>
        <authorList>
            <person name="Buerger M."/>
            <person name="Peterson D."/>
            <person name="Chory J."/>
        </authorList>
    </citation>
    <scope>NUCLEOTIDE SEQUENCE [LARGE SCALE GENOMIC DNA]</scope>
</reference>
<comment type="caution">
    <text evidence="9">The sequence shown here is derived from an EMBL/GenBank/DDBJ whole genome shotgun (WGS) entry which is preliminary data.</text>
</comment>
<comment type="similarity">
    <text evidence="2 5">Belongs to the ORC2 family.</text>
</comment>
<comment type="subcellular location">
    <subcellularLocation>
        <location evidence="1 5">Nucleus</location>
    </subcellularLocation>
</comment>
<dbReference type="GO" id="GO:0003688">
    <property type="term" value="F:DNA replication origin binding"/>
    <property type="evidence" value="ECO:0007669"/>
    <property type="project" value="UniProtKB-UniRule"/>
</dbReference>
<dbReference type="Proteomes" id="UP001632038">
    <property type="component" value="Unassembled WGS sequence"/>
</dbReference>